<dbReference type="Proteomes" id="UP001057402">
    <property type="component" value="Chromosome 11"/>
</dbReference>
<proteinExistence type="predicted"/>
<accession>A0ACB9LIA3</accession>
<dbReference type="EMBL" id="CM042890">
    <property type="protein sequence ID" value="KAI4311070.1"/>
    <property type="molecule type" value="Genomic_DNA"/>
</dbReference>
<keyword evidence="2" id="KW-1185">Reference proteome</keyword>
<name>A0ACB9LIA3_9MYRT</name>
<sequence length="522" mass="58214">MSLRPSSSSSHSRVNGYKKGVTAEGGRKKREGELLLIRKIKKHECLLKKRCCNDSGSTLLSTLRLLPPKLENLPLMVEGVCSKDAVLQLEAMTQFRKLLSDFETHDEVQRPPIHEVIGAGVVPRFVEFLELHHFPQLQLEAAWALTNIASGDLKHTQLVIELNAIPRFVQLLCSSDANVREQAVWALGNIAGNSPRCRDLVLSHGALRLLICQLDGVPEVSMVRITAWALSNLCRGKPPPRIDQVEFLFLALRRLIDSEDEEILASACWALSFLSDDNSQNVQYVIGTGACPRLLELLMHPSPVVLVPTLQSLGNIVAGDDDHTQFVIDSQVLPYLYRILTSNHGKRVKRDTCWVISNFTAGHTSQIQAVIEANIIPPLLDLLQHAEFDVKKEAALAISNAVSQCDQKQMQYLVNVGCIKPLCDLLTCSDPGVVTICLDGIESILESTEENSEFGNYLINVYLQLIHECEGLHKIEGLQNHKNVDVYEKAVKILDKYFHREDDEEVTDAYHGVPSFKRLSLS</sequence>
<gene>
    <name evidence="1" type="ORF">MLD38_036004</name>
</gene>
<organism evidence="1 2">
    <name type="scientific">Melastoma candidum</name>
    <dbReference type="NCBI Taxonomy" id="119954"/>
    <lineage>
        <taxon>Eukaryota</taxon>
        <taxon>Viridiplantae</taxon>
        <taxon>Streptophyta</taxon>
        <taxon>Embryophyta</taxon>
        <taxon>Tracheophyta</taxon>
        <taxon>Spermatophyta</taxon>
        <taxon>Magnoliopsida</taxon>
        <taxon>eudicotyledons</taxon>
        <taxon>Gunneridae</taxon>
        <taxon>Pentapetalae</taxon>
        <taxon>rosids</taxon>
        <taxon>malvids</taxon>
        <taxon>Myrtales</taxon>
        <taxon>Melastomataceae</taxon>
        <taxon>Melastomatoideae</taxon>
        <taxon>Melastomateae</taxon>
        <taxon>Melastoma</taxon>
    </lineage>
</organism>
<comment type="caution">
    <text evidence="1">The sequence shown here is derived from an EMBL/GenBank/DDBJ whole genome shotgun (WGS) entry which is preliminary data.</text>
</comment>
<evidence type="ECO:0000313" key="2">
    <source>
        <dbReference type="Proteomes" id="UP001057402"/>
    </source>
</evidence>
<evidence type="ECO:0000313" key="1">
    <source>
        <dbReference type="EMBL" id="KAI4311070.1"/>
    </source>
</evidence>
<reference evidence="2" key="1">
    <citation type="journal article" date="2023" name="Front. Plant Sci.">
        <title>Chromosomal-level genome assembly of Melastoma candidum provides insights into trichome evolution.</title>
        <authorList>
            <person name="Zhong Y."/>
            <person name="Wu W."/>
            <person name="Sun C."/>
            <person name="Zou P."/>
            <person name="Liu Y."/>
            <person name="Dai S."/>
            <person name="Zhou R."/>
        </authorList>
    </citation>
    <scope>NUCLEOTIDE SEQUENCE [LARGE SCALE GENOMIC DNA]</scope>
</reference>
<protein>
    <submittedName>
        <fullName evidence="1">Uncharacterized protein</fullName>
    </submittedName>
</protein>